<feature type="domain" description="UDP-N-acetylglucosamine 2-epimerase" evidence="2">
    <location>
        <begin position="26"/>
        <end position="353"/>
    </location>
</feature>
<sequence length="357" mass="40326">MKKILTIAGTRPQLVKIAAVSRILRESFQEILVNTGQHYDYNMAGVFFDELNIPKPDYDLGIGSDSHGRQTGKMLIALEEIVDKEQPDAIIVYGDTNSTLAGAIIASKRHIPLIHIEAGLRSYNKLMPEELNRVMTDHVSTLLFTPTETAVRNLQKEGITEGVYTVGDVMYDAVIYNMELAERRFNLQNFDLVSKQYYLGTIHRAENTDTKEQLTAILKAFSKVEEKVYLPLHPRTKNKIKEYGLASLLTDSTNIHIVEPVSYLEMLLLEKNAKAIITDSGGVQKEAYFMKVPCVTLRLQTEWIETVEYGWNQLVDPLTEDLAEVLKYIQEGLPINNLYGSGDATVKITNILKEMLK</sequence>
<accession>A0A2X0Y0B7</accession>
<dbReference type="GO" id="GO:0008761">
    <property type="term" value="F:UDP-N-acetylglucosamine 2-epimerase activity"/>
    <property type="evidence" value="ECO:0007669"/>
    <property type="project" value="UniProtKB-EC"/>
</dbReference>
<dbReference type="SUPFAM" id="SSF53756">
    <property type="entry name" value="UDP-Glycosyltransferase/glycogen phosphorylase"/>
    <property type="match status" value="1"/>
</dbReference>
<proteinExistence type="inferred from homology"/>
<gene>
    <name evidence="3" type="primary">mnaA_2</name>
    <name evidence="3" type="ORF">NCTC7582_02311</name>
</gene>
<dbReference type="Pfam" id="PF02350">
    <property type="entry name" value="Epimerase_2"/>
    <property type="match status" value="1"/>
</dbReference>
<protein>
    <submittedName>
        <fullName evidence="3">UDP-N-acetylglucosamine 2-epimerase</fullName>
        <ecNumber evidence="3">5.1.3.14</ecNumber>
    </submittedName>
</protein>
<evidence type="ECO:0000313" key="3">
    <source>
        <dbReference type="EMBL" id="SPT99438.1"/>
    </source>
</evidence>
<dbReference type="EC" id="5.1.3.14" evidence="3"/>
<comment type="similarity">
    <text evidence="1">Belongs to the UDP-N-acetylglucosamine 2-epimerase family.</text>
</comment>
<reference evidence="3 4" key="1">
    <citation type="submission" date="2018-06" db="EMBL/GenBank/DDBJ databases">
        <authorList>
            <consortium name="Pathogen Informatics"/>
            <person name="Doyle S."/>
        </authorList>
    </citation>
    <scope>NUCLEOTIDE SEQUENCE [LARGE SCALE GENOMIC DNA]</scope>
    <source>
        <strain evidence="3 4">NCTC7582</strain>
    </source>
</reference>
<evidence type="ECO:0000313" key="4">
    <source>
        <dbReference type="Proteomes" id="UP000251431"/>
    </source>
</evidence>
<evidence type="ECO:0000259" key="2">
    <source>
        <dbReference type="Pfam" id="PF02350"/>
    </source>
</evidence>
<evidence type="ECO:0000256" key="1">
    <source>
        <dbReference type="RuleBase" id="RU003513"/>
    </source>
</evidence>
<dbReference type="Proteomes" id="UP000251431">
    <property type="component" value="Unassembled WGS sequence"/>
</dbReference>
<dbReference type="InterPro" id="IPR003331">
    <property type="entry name" value="UDP_GlcNAc_Epimerase_2_dom"/>
</dbReference>
<dbReference type="PANTHER" id="PTHR43174">
    <property type="entry name" value="UDP-N-ACETYLGLUCOSAMINE 2-EPIMERASE"/>
    <property type="match status" value="1"/>
</dbReference>
<dbReference type="AlphaFoldDB" id="A0A2X0Y0B7"/>
<dbReference type="InterPro" id="IPR029767">
    <property type="entry name" value="WecB-like"/>
</dbReference>
<dbReference type="EMBL" id="UAQE01000001">
    <property type="protein sequence ID" value="SPT99438.1"/>
    <property type="molecule type" value="Genomic_DNA"/>
</dbReference>
<organism evidence="3 4">
    <name type="scientific">Lysinibacillus capsici</name>
    <dbReference type="NCBI Taxonomy" id="2115968"/>
    <lineage>
        <taxon>Bacteria</taxon>
        <taxon>Bacillati</taxon>
        <taxon>Bacillota</taxon>
        <taxon>Bacilli</taxon>
        <taxon>Bacillales</taxon>
        <taxon>Bacillaceae</taxon>
        <taxon>Lysinibacillus</taxon>
    </lineage>
</organism>
<dbReference type="RefSeq" id="WP_112117344.1">
    <property type="nucleotide sequence ID" value="NZ_JAXOWA010000002.1"/>
</dbReference>
<keyword evidence="1 3" id="KW-0413">Isomerase</keyword>
<dbReference type="PANTHER" id="PTHR43174:SF1">
    <property type="entry name" value="UDP-N-ACETYLGLUCOSAMINE 2-EPIMERASE"/>
    <property type="match status" value="1"/>
</dbReference>
<name>A0A2X0Y0B7_9BACI</name>
<dbReference type="Gene3D" id="3.40.50.2000">
    <property type="entry name" value="Glycogen Phosphorylase B"/>
    <property type="match status" value="2"/>
</dbReference>
<dbReference type="NCBIfam" id="TIGR00236">
    <property type="entry name" value="wecB"/>
    <property type="match status" value="1"/>
</dbReference>
<dbReference type="CDD" id="cd03786">
    <property type="entry name" value="GTB_UDP-GlcNAc_2-Epimerase"/>
    <property type="match status" value="1"/>
</dbReference>